<dbReference type="PANTHER" id="PTHR43031">
    <property type="entry name" value="FAD-DEPENDENT OXIDOREDUCTASE"/>
    <property type="match status" value="1"/>
</dbReference>
<organism evidence="2 3">
    <name type="scientific">Flammeovirga aprica JL-4</name>
    <dbReference type="NCBI Taxonomy" id="694437"/>
    <lineage>
        <taxon>Bacteria</taxon>
        <taxon>Pseudomonadati</taxon>
        <taxon>Bacteroidota</taxon>
        <taxon>Cytophagia</taxon>
        <taxon>Cytophagales</taxon>
        <taxon>Flammeovirgaceae</taxon>
        <taxon>Flammeovirga</taxon>
    </lineage>
</organism>
<accession>A0A7X9NZX1</accession>
<dbReference type="CDD" id="cd00158">
    <property type="entry name" value="RHOD"/>
    <property type="match status" value="1"/>
</dbReference>
<dbReference type="AlphaFoldDB" id="A0A7X9NZX1"/>
<dbReference type="SUPFAM" id="SSF52821">
    <property type="entry name" value="Rhodanese/Cell cycle control phosphatase"/>
    <property type="match status" value="1"/>
</dbReference>
<dbReference type="Pfam" id="PF00581">
    <property type="entry name" value="Rhodanese"/>
    <property type="match status" value="1"/>
</dbReference>
<reference evidence="2 3" key="1">
    <citation type="submission" date="2020-04" db="EMBL/GenBank/DDBJ databases">
        <title>Flammeovirga sp. SR4, a novel species isolated from seawater.</title>
        <authorList>
            <person name="Wang X."/>
        </authorList>
    </citation>
    <scope>NUCLEOTIDE SEQUENCE [LARGE SCALE GENOMIC DNA]</scope>
    <source>
        <strain evidence="2 3">ATCC 23126</strain>
    </source>
</reference>
<dbReference type="RefSeq" id="WP_169654759.1">
    <property type="nucleotide sequence ID" value="NZ_JABANE010000005.1"/>
</dbReference>
<dbReference type="Proteomes" id="UP000576082">
    <property type="component" value="Unassembled WGS sequence"/>
</dbReference>
<keyword evidence="3" id="KW-1185">Reference proteome</keyword>
<proteinExistence type="predicted"/>
<dbReference type="SMART" id="SM00450">
    <property type="entry name" value="RHOD"/>
    <property type="match status" value="1"/>
</dbReference>
<dbReference type="Gene3D" id="3.40.250.10">
    <property type="entry name" value="Rhodanese-like domain"/>
    <property type="match status" value="1"/>
</dbReference>
<dbReference type="InterPro" id="IPR001763">
    <property type="entry name" value="Rhodanese-like_dom"/>
</dbReference>
<evidence type="ECO:0000313" key="2">
    <source>
        <dbReference type="EMBL" id="NME66865.1"/>
    </source>
</evidence>
<evidence type="ECO:0000259" key="1">
    <source>
        <dbReference type="PROSITE" id="PS50206"/>
    </source>
</evidence>
<evidence type="ECO:0000313" key="3">
    <source>
        <dbReference type="Proteomes" id="UP000576082"/>
    </source>
</evidence>
<gene>
    <name evidence="2" type="ORF">HHU12_02705</name>
</gene>
<feature type="domain" description="Rhodanese" evidence="1">
    <location>
        <begin position="15"/>
        <end position="96"/>
    </location>
</feature>
<name>A0A7X9NZX1_9BACT</name>
<dbReference type="PANTHER" id="PTHR43031:SF1">
    <property type="entry name" value="PYRIDINE NUCLEOTIDE-DISULPHIDE OXIDOREDUCTASE"/>
    <property type="match status" value="1"/>
</dbReference>
<comment type="caution">
    <text evidence="2">The sequence shown here is derived from an EMBL/GenBank/DDBJ whole genome shotgun (WGS) entry which is preliminary data.</text>
</comment>
<protein>
    <submittedName>
        <fullName evidence="2">Rhodanese-like domain-containing protein</fullName>
    </submittedName>
</protein>
<dbReference type="EMBL" id="JABANE010000005">
    <property type="protein sequence ID" value="NME66865.1"/>
    <property type="molecule type" value="Genomic_DNA"/>
</dbReference>
<dbReference type="InterPro" id="IPR036873">
    <property type="entry name" value="Rhodanese-like_dom_sf"/>
</dbReference>
<dbReference type="InterPro" id="IPR050229">
    <property type="entry name" value="GlpE_sulfurtransferase"/>
</dbReference>
<sequence>MKSITVEEFKELQESGADFQLIDVREDYEYDEANLGGILIPLATVVDEVEQFSKDKRVIVHCRSGKRSANAIQALEGMFGFTNLENLEGGILAYIDEYGLDD</sequence>
<dbReference type="PROSITE" id="PS50206">
    <property type="entry name" value="RHODANESE_3"/>
    <property type="match status" value="1"/>
</dbReference>